<dbReference type="KEGG" id="hut:Huta_1772"/>
<evidence type="ECO:0000313" key="5">
    <source>
        <dbReference type="Proteomes" id="UP000002071"/>
    </source>
</evidence>
<proteinExistence type="predicted"/>
<evidence type="ECO:0000259" key="3">
    <source>
        <dbReference type="PROSITE" id="PS51371"/>
    </source>
</evidence>
<name>C7NRK8_HALUD</name>
<dbReference type="eggNOG" id="arCOG00606">
    <property type="taxonomic scope" value="Archaea"/>
</dbReference>
<dbReference type="SMART" id="SM00116">
    <property type="entry name" value="CBS"/>
    <property type="match status" value="2"/>
</dbReference>
<sequence>MLIRDVMSREYLTVKRGQSLRDAVEAMLKEGQESVIITNEGEPDGLITRRSALIAAYKTDEPLSKVPVSGFASGFPTSVKPDATVLFAIGQLINADEEVLPVVEDLELVGVVTRENLLDEYTNLRNEAFDTIERRKEWEEQ</sequence>
<dbReference type="Pfam" id="PF00571">
    <property type="entry name" value="CBS"/>
    <property type="match status" value="2"/>
</dbReference>
<dbReference type="PANTHER" id="PTHR43080:SF2">
    <property type="entry name" value="CBS DOMAIN-CONTAINING PROTEIN"/>
    <property type="match status" value="1"/>
</dbReference>
<dbReference type="RefSeq" id="WP_015789516.1">
    <property type="nucleotide sequence ID" value="NC_013158.1"/>
</dbReference>
<dbReference type="SUPFAM" id="SSF54631">
    <property type="entry name" value="CBS-domain pair"/>
    <property type="match status" value="1"/>
</dbReference>
<evidence type="ECO:0000256" key="1">
    <source>
        <dbReference type="ARBA" id="ARBA00023122"/>
    </source>
</evidence>
<dbReference type="InterPro" id="IPR046342">
    <property type="entry name" value="CBS_dom_sf"/>
</dbReference>
<dbReference type="InterPro" id="IPR051257">
    <property type="entry name" value="Diverse_CBS-Domain"/>
</dbReference>
<dbReference type="Gene3D" id="3.10.580.10">
    <property type="entry name" value="CBS-domain"/>
    <property type="match status" value="1"/>
</dbReference>
<keyword evidence="1 2" id="KW-0129">CBS domain</keyword>
<dbReference type="HOGENOM" id="CLU_040681_12_2_2"/>
<reference evidence="4 5" key="1">
    <citation type="journal article" date="2009" name="Stand. Genomic Sci.">
        <title>Complete genome sequence of Halorhabdus utahensis type strain (AX-2).</title>
        <authorList>
            <person name="Anderson I."/>
            <person name="Tindall B.J."/>
            <person name="Pomrenke H."/>
            <person name="Goker M."/>
            <person name="Lapidus A."/>
            <person name="Nolan M."/>
            <person name="Copeland A."/>
            <person name="Glavina Del Rio T."/>
            <person name="Chen F."/>
            <person name="Tice H."/>
            <person name="Cheng J.F."/>
            <person name="Lucas S."/>
            <person name="Chertkov O."/>
            <person name="Bruce D."/>
            <person name="Brettin T."/>
            <person name="Detter J.C."/>
            <person name="Han C."/>
            <person name="Goodwin L."/>
            <person name="Land M."/>
            <person name="Hauser L."/>
            <person name="Chang Y.J."/>
            <person name="Jeffries C.D."/>
            <person name="Pitluck S."/>
            <person name="Pati A."/>
            <person name="Mavromatis K."/>
            <person name="Ivanova N."/>
            <person name="Ovchinnikova G."/>
            <person name="Chen A."/>
            <person name="Palaniappan K."/>
            <person name="Chain P."/>
            <person name="Rohde M."/>
            <person name="Bristow J."/>
            <person name="Eisen J.A."/>
            <person name="Markowitz V."/>
            <person name="Hugenholtz P."/>
            <person name="Kyrpides N.C."/>
            <person name="Klenk H.P."/>
        </authorList>
    </citation>
    <scope>NUCLEOTIDE SEQUENCE [LARGE SCALE GENOMIC DNA]</scope>
    <source>
        <strain evidence="5">DSM 12940 / JCM 11049 / AX-2</strain>
    </source>
</reference>
<gene>
    <name evidence="4" type="ordered locus">Huta_1772</name>
</gene>
<dbReference type="AlphaFoldDB" id="C7NRK8"/>
<dbReference type="EMBL" id="CP001687">
    <property type="protein sequence ID" value="ACV11944.1"/>
    <property type="molecule type" value="Genomic_DNA"/>
</dbReference>
<dbReference type="Proteomes" id="UP000002071">
    <property type="component" value="Chromosome"/>
</dbReference>
<dbReference type="STRING" id="519442.Huta_1772"/>
<keyword evidence="5" id="KW-1185">Reference proteome</keyword>
<feature type="domain" description="CBS" evidence="3">
    <location>
        <begin position="7"/>
        <end position="63"/>
    </location>
</feature>
<dbReference type="GeneID" id="8384058"/>
<evidence type="ECO:0000256" key="2">
    <source>
        <dbReference type="PROSITE-ProRule" id="PRU00703"/>
    </source>
</evidence>
<dbReference type="PROSITE" id="PS51371">
    <property type="entry name" value="CBS"/>
    <property type="match status" value="1"/>
</dbReference>
<dbReference type="OrthoDB" id="43333at2157"/>
<dbReference type="InterPro" id="IPR000644">
    <property type="entry name" value="CBS_dom"/>
</dbReference>
<accession>C7NRK8</accession>
<evidence type="ECO:0000313" key="4">
    <source>
        <dbReference type="EMBL" id="ACV11944.1"/>
    </source>
</evidence>
<protein>
    <submittedName>
        <fullName evidence="4">CBS domain containing protein</fullName>
    </submittedName>
</protein>
<organism evidence="4 5">
    <name type="scientific">Halorhabdus utahensis (strain DSM 12940 / JCM 11049 / AX-2)</name>
    <dbReference type="NCBI Taxonomy" id="519442"/>
    <lineage>
        <taxon>Archaea</taxon>
        <taxon>Methanobacteriati</taxon>
        <taxon>Methanobacteriota</taxon>
        <taxon>Stenosarchaea group</taxon>
        <taxon>Halobacteria</taxon>
        <taxon>Halobacteriales</taxon>
        <taxon>Haloarculaceae</taxon>
        <taxon>Halorhabdus</taxon>
    </lineage>
</organism>
<dbReference type="PANTHER" id="PTHR43080">
    <property type="entry name" value="CBS DOMAIN-CONTAINING PROTEIN CBSX3, MITOCHONDRIAL"/>
    <property type="match status" value="1"/>
</dbReference>